<dbReference type="Pfam" id="PF20582">
    <property type="entry name" value="UPF0758_N"/>
    <property type="match status" value="1"/>
</dbReference>
<sequence length="227" mass="25211">MNYRRLKDLPEDLKPRERLHQHGPENLSTKEILAILLRTGSRGENVLELSERILTETGGLTGLARLSVDELKQVHGIGPAKAAQVKAALEIGKRSVCTDPMSRPVINTPSDAADLVMEEMRKLDREHFRIIHLSTRNNVLGISPVSVGSLNSSIVHPRECFKDAIRRNTNTIILLHNHPSGDPSPSREDLDITKRLVEGGKILGIEVLDHIIIGDKKYVSLKEQGII</sequence>
<dbReference type="InterPro" id="IPR001405">
    <property type="entry name" value="UPF0758"/>
</dbReference>
<dbReference type="NCBIfam" id="TIGR00608">
    <property type="entry name" value="radc"/>
    <property type="match status" value="1"/>
</dbReference>
<dbReference type="Gene3D" id="1.10.150.20">
    <property type="entry name" value="5' to 3' exonuclease, C-terminal subdomain"/>
    <property type="match status" value="1"/>
</dbReference>
<proteinExistence type="inferred from homology"/>
<dbReference type="InterPro" id="IPR010994">
    <property type="entry name" value="RuvA_2-like"/>
</dbReference>
<dbReference type="EMBL" id="CP046996">
    <property type="protein sequence ID" value="QHA01480.1"/>
    <property type="molecule type" value="Genomic_DNA"/>
</dbReference>
<reference evidence="10 11" key="1">
    <citation type="submission" date="2019-12" db="EMBL/GenBank/DDBJ databases">
        <title>Sequence classification of anaerobic respiratory reductive dehalogenases: First we see many, then we see few.</title>
        <authorList>
            <person name="Molenda O."/>
            <person name="Puentes Jacome L.A."/>
            <person name="Cao X."/>
            <person name="Nesbo C.L."/>
            <person name="Tang S."/>
            <person name="Morson N."/>
            <person name="Patron J."/>
            <person name="Lomheim L."/>
            <person name="Wishart D.S."/>
            <person name="Edwards E.A."/>
        </authorList>
    </citation>
    <scope>NUCLEOTIDE SEQUENCE [LARGE SCALE GENOMIC DNA]</scope>
    <source>
        <strain evidence="10 11">12DCA</strain>
    </source>
</reference>
<dbReference type="SUPFAM" id="SSF47781">
    <property type="entry name" value="RuvA domain 2-like"/>
    <property type="match status" value="1"/>
</dbReference>
<dbReference type="SUPFAM" id="SSF102712">
    <property type="entry name" value="JAB1/MPN domain"/>
    <property type="match status" value="1"/>
</dbReference>
<accession>A0A857DJF4</accession>
<dbReference type="Gene3D" id="3.40.140.10">
    <property type="entry name" value="Cytidine Deaminase, domain 2"/>
    <property type="match status" value="1"/>
</dbReference>
<name>A0A857DJF4_9FIRM</name>
<keyword evidence="2" id="KW-0645">Protease</keyword>
<dbReference type="Pfam" id="PF04002">
    <property type="entry name" value="RadC"/>
    <property type="match status" value="1"/>
</dbReference>
<evidence type="ECO:0000256" key="3">
    <source>
        <dbReference type="ARBA" id="ARBA00022723"/>
    </source>
</evidence>
<gene>
    <name evidence="10" type="primary">radC</name>
    <name evidence="10" type="ORF">GQ588_12935</name>
</gene>
<feature type="region of interest" description="Disordered" evidence="8">
    <location>
        <begin position="1"/>
        <end position="25"/>
    </location>
</feature>
<dbReference type="GO" id="GO:0006508">
    <property type="term" value="P:proteolysis"/>
    <property type="evidence" value="ECO:0007669"/>
    <property type="project" value="UniProtKB-KW"/>
</dbReference>
<dbReference type="AlphaFoldDB" id="A0A857DJF4"/>
<keyword evidence="4" id="KW-0378">Hydrolase</keyword>
<dbReference type="GO" id="GO:0046872">
    <property type="term" value="F:metal ion binding"/>
    <property type="evidence" value="ECO:0007669"/>
    <property type="project" value="UniProtKB-KW"/>
</dbReference>
<dbReference type="InterPro" id="IPR025657">
    <property type="entry name" value="RadC_JAB"/>
</dbReference>
<evidence type="ECO:0000256" key="1">
    <source>
        <dbReference type="ARBA" id="ARBA00010243"/>
    </source>
</evidence>
<dbReference type="PANTHER" id="PTHR30471:SF3">
    <property type="entry name" value="UPF0758 PROTEIN YEES-RELATED"/>
    <property type="match status" value="1"/>
</dbReference>
<evidence type="ECO:0000256" key="5">
    <source>
        <dbReference type="ARBA" id="ARBA00022833"/>
    </source>
</evidence>
<evidence type="ECO:0000256" key="2">
    <source>
        <dbReference type="ARBA" id="ARBA00022670"/>
    </source>
</evidence>
<feature type="compositionally biased region" description="Basic and acidic residues" evidence="8">
    <location>
        <begin position="1"/>
        <end position="23"/>
    </location>
</feature>
<feature type="domain" description="MPN" evidence="9">
    <location>
        <begin position="105"/>
        <end position="227"/>
    </location>
</feature>
<protein>
    <submittedName>
        <fullName evidence="10">DNA repair protein RadC</fullName>
    </submittedName>
</protein>
<evidence type="ECO:0000313" key="11">
    <source>
        <dbReference type="Proteomes" id="UP000430508"/>
    </source>
</evidence>
<organism evidence="10 11">
    <name type="scientific">Dehalobacter restrictus</name>
    <dbReference type="NCBI Taxonomy" id="55583"/>
    <lineage>
        <taxon>Bacteria</taxon>
        <taxon>Bacillati</taxon>
        <taxon>Bacillota</taxon>
        <taxon>Clostridia</taxon>
        <taxon>Eubacteriales</taxon>
        <taxon>Desulfitobacteriaceae</taxon>
        <taxon>Dehalobacter</taxon>
    </lineage>
</organism>
<dbReference type="Proteomes" id="UP000430508">
    <property type="component" value="Chromosome"/>
</dbReference>
<dbReference type="GO" id="GO:0008237">
    <property type="term" value="F:metallopeptidase activity"/>
    <property type="evidence" value="ECO:0007669"/>
    <property type="project" value="UniProtKB-KW"/>
</dbReference>
<keyword evidence="3" id="KW-0479">Metal-binding</keyword>
<dbReference type="RefSeq" id="WP_025206119.1">
    <property type="nucleotide sequence ID" value="NZ_CP046996.1"/>
</dbReference>
<dbReference type="PANTHER" id="PTHR30471">
    <property type="entry name" value="DNA REPAIR PROTEIN RADC"/>
    <property type="match status" value="1"/>
</dbReference>
<keyword evidence="5" id="KW-0862">Zinc</keyword>
<dbReference type="InterPro" id="IPR046778">
    <property type="entry name" value="UPF0758_N"/>
</dbReference>
<dbReference type="PROSITE" id="PS50249">
    <property type="entry name" value="MPN"/>
    <property type="match status" value="1"/>
</dbReference>
<dbReference type="InterPro" id="IPR037518">
    <property type="entry name" value="MPN"/>
</dbReference>
<evidence type="ECO:0000256" key="8">
    <source>
        <dbReference type="SAM" id="MobiDB-lite"/>
    </source>
</evidence>
<evidence type="ECO:0000259" key="9">
    <source>
        <dbReference type="PROSITE" id="PS50249"/>
    </source>
</evidence>
<evidence type="ECO:0000313" key="10">
    <source>
        <dbReference type="EMBL" id="QHA01480.1"/>
    </source>
</evidence>
<dbReference type="InterPro" id="IPR020891">
    <property type="entry name" value="UPF0758_CS"/>
</dbReference>
<evidence type="ECO:0000256" key="6">
    <source>
        <dbReference type="ARBA" id="ARBA00023049"/>
    </source>
</evidence>
<dbReference type="NCBIfam" id="NF000642">
    <property type="entry name" value="PRK00024.1"/>
    <property type="match status" value="1"/>
</dbReference>
<evidence type="ECO:0000256" key="4">
    <source>
        <dbReference type="ARBA" id="ARBA00022801"/>
    </source>
</evidence>
<keyword evidence="6" id="KW-0482">Metalloprotease</keyword>
<dbReference type="PROSITE" id="PS01302">
    <property type="entry name" value="UPF0758"/>
    <property type="match status" value="1"/>
</dbReference>
<comment type="similarity">
    <text evidence="1 7">Belongs to the UPF0758 family.</text>
</comment>
<dbReference type="CDD" id="cd08071">
    <property type="entry name" value="MPN_DUF2466"/>
    <property type="match status" value="1"/>
</dbReference>
<evidence type="ECO:0000256" key="7">
    <source>
        <dbReference type="RuleBase" id="RU003797"/>
    </source>
</evidence>